<reference evidence="1" key="1">
    <citation type="submission" date="2018-05" db="EMBL/GenBank/DDBJ databases">
        <authorList>
            <person name="Lanie J.A."/>
            <person name="Ng W.-L."/>
            <person name="Kazmierczak K.M."/>
            <person name="Andrzejewski T.M."/>
            <person name="Davidsen T.M."/>
            <person name="Wayne K.J."/>
            <person name="Tettelin H."/>
            <person name="Glass J.I."/>
            <person name="Rusch D."/>
            <person name="Podicherti R."/>
            <person name="Tsui H.-C.T."/>
            <person name="Winkler M.E."/>
        </authorList>
    </citation>
    <scope>NUCLEOTIDE SEQUENCE</scope>
</reference>
<sequence length="31" mass="4024">MYKNVFHDWIEERRILESHLQNNWEQFVTFI</sequence>
<name>A0A381S9H2_9ZZZZ</name>
<protein>
    <submittedName>
        <fullName evidence="1">Uncharacterized protein</fullName>
    </submittedName>
</protein>
<accession>A0A381S9H2</accession>
<organism evidence="1">
    <name type="scientific">marine metagenome</name>
    <dbReference type="NCBI Taxonomy" id="408172"/>
    <lineage>
        <taxon>unclassified sequences</taxon>
        <taxon>metagenomes</taxon>
        <taxon>ecological metagenomes</taxon>
    </lineage>
</organism>
<evidence type="ECO:0000313" key="1">
    <source>
        <dbReference type="EMBL" id="SVA00745.1"/>
    </source>
</evidence>
<dbReference type="AlphaFoldDB" id="A0A381S9H2"/>
<proteinExistence type="predicted"/>
<dbReference type="EMBL" id="UINC01002833">
    <property type="protein sequence ID" value="SVA00745.1"/>
    <property type="molecule type" value="Genomic_DNA"/>
</dbReference>
<gene>
    <name evidence="1" type="ORF">METZ01_LOCUS53599</name>
</gene>